<feature type="compositionally biased region" description="Polar residues" evidence="1">
    <location>
        <begin position="227"/>
        <end position="237"/>
    </location>
</feature>
<protein>
    <submittedName>
        <fullName evidence="4">RA-domain-containing protein</fullName>
    </submittedName>
</protein>
<dbReference type="CDD" id="cd01786">
    <property type="entry name" value="RA_STE50"/>
    <property type="match status" value="1"/>
</dbReference>
<proteinExistence type="predicted"/>
<dbReference type="InterPro" id="IPR000159">
    <property type="entry name" value="RA_dom"/>
</dbReference>
<dbReference type="OMA" id="DWTAEEC"/>
<dbReference type="SUPFAM" id="SSF47769">
    <property type="entry name" value="SAM/Pointed domain"/>
    <property type="match status" value="1"/>
</dbReference>
<evidence type="ECO:0000259" key="3">
    <source>
        <dbReference type="PROSITE" id="PS50200"/>
    </source>
</evidence>
<dbReference type="InterPro" id="IPR029071">
    <property type="entry name" value="Ubiquitin-like_domsf"/>
</dbReference>
<feature type="compositionally biased region" description="Low complexity" evidence="1">
    <location>
        <begin position="199"/>
        <end position="226"/>
    </location>
</feature>
<feature type="compositionally biased region" description="Low complexity" evidence="1">
    <location>
        <begin position="172"/>
        <end position="191"/>
    </location>
</feature>
<feature type="compositionally biased region" description="Low complexity" evidence="1">
    <location>
        <begin position="348"/>
        <end position="357"/>
    </location>
</feature>
<feature type="domain" description="SAM" evidence="2">
    <location>
        <begin position="10"/>
        <end position="73"/>
    </location>
</feature>
<reference evidence="4 5" key="1">
    <citation type="journal article" date="2015" name="Genome Biol. Evol.">
        <title>Phylogenomic analyses indicate that early fungi evolved digesting cell walls of algal ancestors of land plants.</title>
        <authorList>
            <person name="Chang Y."/>
            <person name="Wang S."/>
            <person name="Sekimoto S."/>
            <person name="Aerts A.L."/>
            <person name="Choi C."/>
            <person name="Clum A."/>
            <person name="LaButti K.M."/>
            <person name="Lindquist E.A."/>
            <person name="Yee Ngan C."/>
            <person name="Ohm R.A."/>
            <person name="Salamov A.A."/>
            <person name="Grigoriev I.V."/>
            <person name="Spatafora J.W."/>
            <person name="Berbee M.L."/>
        </authorList>
    </citation>
    <scope>NUCLEOTIDE SEQUENCE [LARGE SCALE GENOMIC DNA]</scope>
    <source>
        <strain evidence="4 5">NRRL 28638</strain>
    </source>
</reference>
<accession>A0A137PJ74</accession>
<dbReference type="PROSITE" id="PS50105">
    <property type="entry name" value="SAM_DOMAIN"/>
    <property type="match status" value="1"/>
</dbReference>
<feature type="compositionally biased region" description="Polar residues" evidence="1">
    <location>
        <begin position="142"/>
        <end position="154"/>
    </location>
</feature>
<dbReference type="EMBL" id="KQ964418">
    <property type="protein sequence ID" value="KXN75052.1"/>
    <property type="molecule type" value="Genomic_DNA"/>
</dbReference>
<dbReference type="PANTHER" id="PTHR46829">
    <property type="entry name" value="STERILE ALPHA MOTIF DOMAIN-CONTAINING PROTEIN 15"/>
    <property type="match status" value="1"/>
</dbReference>
<dbReference type="PANTHER" id="PTHR46829:SF1">
    <property type="entry name" value="STERILE ALPHA MOTIF DOMAIN-CONTAINING PROTEIN 15"/>
    <property type="match status" value="1"/>
</dbReference>
<dbReference type="Pfam" id="PF07647">
    <property type="entry name" value="SAM_2"/>
    <property type="match status" value="1"/>
</dbReference>
<dbReference type="PROSITE" id="PS50200">
    <property type="entry name" value="RA"/>
    <property type="match status" value="1"/>
</dbReference>
<dbReference type="SMART" id="SM00314">
    <property type="entry name" value="RA"/>
    <property type="match status" value="1"/>
</dbReference>
<dbReference type="Pfam" id="PF00788">
    <property type="entry name" value="RA"/>
    <property type="match status" value="1"/>
</dbReference>
<feature type="region of interest" description="Disordered" evidence="1">
    <location>
        <begin position="140"/>
        <end position="240"/>
    </location>
</feature>
<dbReference type="SMART" id="SM00454">
    <property type="entry name" value="SAM"/>
    <property type="match status" value="1"/>
</dbReference>
<dbReference type="Gene3D" id="3.10.20.90">
    <property type="entry name" value="Phosphatidylinositol 3-kinase Catalytic Subunit, Chain A, domain 1"/>
    <property type="match status" value="1"/>
</dbReference>
<evidence type="ECO:0000313" key="5">
    <source>
        <dbReference type="Proteomes" id="UP000070444"/>
    </source>
</evidence>
<dbReference type="SUPFAM" id="SSF54236">
    <property type="entry name" value="Ubiquitin-like"/>
    <property type="match status" value="1"/>
</dbReference>
<evidence type="ECO:0000256" key="1">
    <source>
        <dbReference type="SAM" id="MobiDB-lite"/>
    </source>
</evidence>
<dbReference type="AlphaFoldDB" id="A0A137PJ74"/>
<organism evidence="4 5">
    <name type="scientific">Conidiobolus coronatus (strain ATCC 28846 / CBS 209.66 / NRRL 28638)</name>
    <name type="common">Delacroixia coronata</name>
    <dbReference type="NCBI Taxonomy" id="796925"/>
    <lineage>
        <taxon>Eukaryota</taxon>
        <taxon>Fungi</taxon>
        <taxon>Fungi incertae sedis</taxon>
        <taxon>Zoopagomycota</taxon>
        <taxon>Entomophthoromycotina</taxon>
        <taxon>Entomophthoromycetes</taxon>
        <taxon>Entomophthorales</taxon>
        <taxon>Ancylistaceae</taxon>
        <taxon>Conidiobolus</taxon>
    </lineage>
</organism>
<dbReference type="Gene3D" id="1.10.150.50">
    <property type="entry name" value="Transcription Factor, Ets-1"/>
    <property type="match status" value="1"/>
</dbReference>
<dbReference type="InterPro" id="IPR013761">
    <property type="entry name" value="SAM/pointed_sf"/>
</dbReference>
<dbReference type="OrthoDB" id="8883818at2759"/>
<dbReference type="GO" id="GO:0007165">
    <property type="term" value="P:signal transduction"/>
    <property type="evidence" value="ECO:0007669"/>
    <property type="project" value="InterPro"/>
</dbReference>
<gene>
    <name evidence="4" type="ORF">CONCODRAFT_76560</name>
</gene>
<dbReference type="Proteomes" id="UP000070444">
    <property type="component" value="Unassembled WGS sequence"/>
</dbReference>
<keyword evidence="5" id="KW-1185">Reference proteome</keyword>
<feature type="region of interest" description="Disordered" evidence="1">
    <location>
        <begin position="335"/>
        <end position="378"/>
    </location>
</feature>
<feature type="domain" description="Ras-associating" evidence="3">
    <location>
        <begin position="239"/>
        <end position="331"/>
    </location>
</feature>
<name>A0A137PJ74_CONC2</name>
<evidence type="ECO:0000313" key="4">
    <source>
        <dbReference type="EMBL" id="KXN75052.1"/>
    </source>
</evidence>
<feature type="compositionally biased region" description="Polar residues" evidence="1">
    <location>
        <begin position="338"/>
        <end position="347"/>
    </location>
</feature>
<dbReference type="InterPro" id="IPR001660">
    <property type="entry name" value="SAM"/>
</dbReference>
<sequence length="378" mass="42148">MSKMEEVTQWSVDRVCSWLGTVGFDTHQKIFTEQGITGEVLIQLNHESLADLGIHSVGMRLMFLKAVYELKLKFNSPIFPGDYVPPVELEELSEDMFEKYNIADFKLASALRERDTVIKHLVQEISKLSMDVNKLREELKLTQATTPPSPSNKRLSGIPKRRPAPIMTKLFSHSPSYSTGSPSSSRNNINIPPSPHSPTPTTTPSTSTSSASEYSNYSSYSAGSHTGSTDSYSQPDLPSTDAIRVYGDRLNNRENEAYKSFRINLDDPCHKVIPAALKKYKINDDWRNYSLFIYHGNTERKLGLDDKPLSLYQQLKEANASPVFVLKHNKKGRVLGNGQFSNAPRTASSLSTSNSRSSVEDSSIDGHSDRLPDLPSQS</sequence>
<evidence type="ECO:0000259" key="2">
    <source>
        <dbReference type="PROSITE" id="PS50105"/>
    </source>
</evidence>
<dbReference type="STRING" id="796925.A0A137PJ74"/>